<evidence type="ECO:0000256" key="2">
    <source>
        <dbReference type="ARBA" id="ARBA00007922"/>
    </source>
</evidence>
<dbReference type="Pfam" id="PF07106">
    <property type="entry name" value="WHD_TBPIP"/>
    <property type="match status" value="1"/>
</dbReference>
<keyword evidence="8" id="KW-1185">Reference proteome</keyword>
<reference evidence="7 8" key="1">
    <citation type="submission" date="2024-01" db="EMBL/GenBank/DDBJ databases">
        <title>A draft genome for the cacao thread blight pathogen Marasmiellus scandens.</title>
        <authorList>
            <person name="Baruah I.K."/>
            <person name="Leung J."/>
            <person name="Bukari Y."/>
            <person name="Amoako-Attah I."/>
            <person name="Meinhardt L.W."/>
            <person name="Bailey B.A."/>
            <person name="Cohen S.P."/>
        </authorList>
    </citation>
    <scope>NUCLEOTIDE SEQUENCE [LARGE SCALE GENOMIC DNA]</scope>
    <source>
        <strain evidence="7 8">GH-19</strain>
    </source>
</reference>
<evidence type="ECO:0000256" key="5">
    <source>
        <dbReference type="ARBA" id="ARBA00023254"/>
    </source>
</evidence>
<keyword evidence="5" id="KW-0469">Meiosis</keyword>
<keyword evidence="4" id="KW-0539">Nucleus</keyword>
<evidence type="ECO:0000259" key="6">
    <source>
        <dbReference type="Pfam" id="PF07106"/>
    </source>
</evidence>
<dbReference type="InterPro" id="IPR010776">
    <property type="entry name" value="Hop2_WH_dom"/>
</dbReference>
<dbReference type="Gene3D" id="1.10.10.10">
    <property type="entry name" value="Winged helix-like DNA-binding domain superfamily/Winged helix DNA-binding domain"/>
    <property type="match status" value="1"/>
</dbReference>
<dbReference type="Proteomes" id="UP001498398">
    <property type="component" value="Unassembled WGS sequence"/>
</dbReference>
<feature type="domain" description="Homologous-pairing protein 2 winged helix" evidence="6">
    <location>
        <begin position="2"/>
        <end position="50"/>
    </location>
</feature>
<evidence type="ECO:0000313" key="7">
    <source>
        <dbReference type="EMBL" id="KAK7472998.1"/>
    </source>
</evidence>
<comment type="similarity">
    <text evidence="2">Belongs to the HOP2 family.</text>
</comment>
<evidence type="ECO:0000256" key="4">
    <source>
        <dbReference type="ARBA" id="ARBA00023242"/>
    </source>
</evidence>
<gene>
    <name evidence="7" type="primary">PSMC3IP</name>
    <name evidence="7" type="ORF">VKT23_001102</name>
</gene>
<proteinExistence type="inferred from homology"/>
<comment type="caution">
    <text evidence="7">The sequence shown here is derived from an EMBL/GenBank/DDBJ whole genome shotgun (WGS) entry which is preliminary data.</text>
</comment>
<comment type="subcellular location">
    <subcellularLocation>
        <location evidence="1">Nucleus</location>
    </subcellularLocation>
</comment>
<organism evidence="7 8">
    <name type="scientific">Marasmiellus scandens</name>
    <dbReference type="NCBI Taxonomy" id="2682957"/>
    <lineage>
        <taxon>Eukaryota</taxon>
        <taxon>Fungi</taxon>
        <taxon>Dikarya</taxon>
        <taxon>Basidiomycota</taxon>
        <taxon>Agaricomycotina</taxon>
        <taxon>Agaricomycetes</taxon>
        <taxon>Agaricomycetidae</taxon>
        <taxon>Agaricales</taxon>
        <taxon>Marasmiineae</taxon>
        <taxon>Omphalotaceae</taxon>
        <taxon>Marasmiellus</taxon>
    </lineage>
</organism>
<dbReference type="InterPro" id="IPR036388">
    <property type="entry name" value="WH-like_DNA-bd_sf"/>
</dbReference>
<sequence>MNRPYGAVDVAANLKGAVAKTATQKILVALAEKGELVQKTYGKMTFFVANQAKIETLPPERINALEAEYKAEDEENKAIAAQTKTLSNELAKIRGTPTNDELGSQIGELKTTISKRNEILAPLRSGAPLVSAEDIAKIDADWEKWRMEWTKRKKVFKTLWDLATDSLPPQDADILAEDLGIEFDTSEHVALEKGPLFVVNKNPLKRKR</sequence>
<protein>
    <submittedName>
        <fullName evidence="7">PSMC3 interacting protein</fullName>
    </submittedName>
</protein>
<evidence type="ECO:0000313" key="8">
    <source>
        <dbReference type="Proteomes" id="UP001498398"/>
    </source>
</evidence>
<name>A0ABR1KBG6_9AGAR</name>
<evidence type="ECO:0000256" key="1">
    <source>
        <dbReference type="ARBA" id="ARBA00004123"/>
    </source>
</evidence>
<evidence type="ECO:0000256" key="3">
    <source>
        <dbReference type="ARBA" id="ARBA00023172"/>
    </source>
</evidence>
<dbReference type="PANTHER" id="PTHR15938">
    <property type="entry name" value="TBP-1 INTERACTING PROTEIN"/>
    <property type="match status" value="1"/>
</dbReference>
<dbReference type="EMBL" id="JBANRG010000001">
    <property type="protein sequence ID" value="KAK7472998.1"/>
    <property type="molecule type" value="Genomic_DNA"/>
</dbReference>
<accession>A0ABR1KBG6</accession>
<keyword evidence="3" id="KW-0233">DNA recombination</keyword>
<dbReference type="PANTHER" id="PTHR15938:SF0">
    <property type="entry name" value="HOMOLOGOUS-PAIRING PROTEIN 2 HOMOLOG"/>
    <property type="match status" value="1"/>
</dbReference>